<evidence type="ECO:0000256" key="1">
    <source>
        <dbReference type="ARBA" id="ARBA00005843"/>
    </source>
</evidence>
<protein>
    <recommendedName>
        <fullName evidence="2">non-specific serine/threonine protein kinase</fullName>
        <ecNumber evidence="2">2.7.11.1</ecNumber>
    </recommendedName>
</protein>
<comment type="catalytic activity">
    <reaction evidence="10">
        <text>L-seryl-[protein] + ATP = O-phospho-L-seryl-[protein] + ADP + H(+)</text>
        <dbReference type="Rhea" id="RHEA:17989"/>
        <dbReference type="Rhea" id="RHEA-COMP:9863"/>
        <dbReference type="Rhea" id="RHEA-COMP:11604"/>
        <dbReference type="ChEBI" id="CHEBI:15378"/>
        <dbReference type="ChEBI" id="CHEBI:29999"/>
        <dbReference type="ChEBI" id="CHEBI:30616"/>
        <dbReference type="ChEBI" id="CHEBI:83421"/>
        <dbReference type="ChEBI" id="CHEBI:456216"/>
        <dbReference type="EC" id="2.7.11.1"/>
    </reaction>
</comment>
<accession>A0AAQ3KVM3</accession>
<dbReference type="FunFam" id="3.30.200.20:FF:000180">
    <property type="entry name" value="serine/threonine-protein kinase STY46-like"/>
    <property type="match status" value="1"/>
</dbReference>
<proteinExistence type="inferred from homology"/>
<gene>
    <name evidence="14" type="ORF">Cni_G24390</name>
</gene>
<evidence type="ECO:0000256" key="4">
    <source>
        <dbReference type="ARBA" id="ARBA00022737"/>
    </source>
</evidence>
<dbReference type="InterPro" id="IPR001245">
    <property type="entry name" value="Ser-Thr/Tyr_kinase_cat_dom"/>
</dbReference>
<dbReference type="Pfam" id="PF07714">
    <property type="entry name" value="PK_Tyr_Ser-Thr"/>
    <property type="match status" value="1"/>
</dbReference>
<organism evidence="14 15">
    <name type="scientific">Canna indica</name>
    <name type="common">Indian-shot</name>
    <dbReference type="NCBI Taxonomy" id="4628"/>
    <lineage>
        <taxon>Eukaryota</taxon>
        <taxon>Viridiplantae</taxon>
        <taxon>Streptophyta</taxon>
        <taxon>Embryophyta</taxon>
        <taxon>Tracheophyta</taxon>
        <taxon>Spermatophyta</taxon>
        <taxon>Magnoliopsida</taxon>
        <taxon>Liliopsida</taxon>
        <taxon>Zingiberales</taxon>
        <taxon>Cannaceae</taxon>
        <taxon>Canna</taxon>
    </lineage>
</organism>
<dbReference type="Proteomes" id="UP001327560">
    <property type="component" value="Chromosome 8"/>
</dbReference>
<keyword evidence="5" id="KW-0547">Nucleotide-binding</keyword>
<dbReference type="InterPro" id="IPR000719">
    <property type="entry name" value="Prot_kinase_dom"/>
</dbReference>
<dbReference type="InterPro" id="IPR008271">
    <property type="entry name" value="Ser/Thr_kinase_AS"/>
</dbReference>
<dbReference type="InterPro" id="IPR011009">
    <property type="entry name" value="Kinase-like_dom_sf"/>
</dbReference>
<dbReference type="Gene3D" id="1.10.510.10">
    <property type="entry name" value="Transferase(Phosphotransferase) domain 1"/>
    <property type="match status" value="1"/>
</dbReference>
<keyword evidence="4" id="KW-0677">Repeat</keyword>
<dbReference type="SUPFAM" id="SSF56112">
    <property type="entry name" value="Protein kinase-like (PK-like)"/>
    <property type="match status" value="1"/>
</dbReference>
<feature type="domain" description="Protein kinase" evidence="13">
    <location>
        <begin position="189"/>
        <end position="457"/>
    </location>
</feature>
<evidence type="ECO:0000256" key="11">
    <source>
        <dbReference type="PROSITE-ProRule" id="PRU00023"/>
    </source>
</evidence>
<evidence type="ECO:0000256" key="5">
    <source>
        <dbReference type="ARBA" id="ARBA00022741"/>
    </source>
</evidence>
<dbReference type="SMART" id="SM00220">
    <property type="entry name" value="S_TKc"/>
    <property type="match status" value="1"/>
</dbReference>
<name>A0AAQ3KVM3_9LILI</name>
<dbReference type="FunFam" id="1.25.40.20:FF:000211">
    <property type="entry name" value="Integrin-linked protein kinase 1"/>
    <property type="match status" value="1"/>
</dbReference>
<dbReference type="EC" id="2.7.11.1" evidence="2"/>
<dbReference type="PIRSF" id="PIRSF000654">
    <property type="entry name" value="Integrin-linked_kinase"/>
    <property type="match status" value="1"/>
</dbReference>
<keyword evidence="3" id="KW-0808">Transferase</keyword>
<feature type="region of interest" description="Disordered" evidence="12">
    <location>
        <begin position="1"/>
        <end position="22"/>
    </location>
</feature>
<dbReference type="InterPro" id="IPR036770">
    <property type="entry name" value="Ankyrin_rpt-contain_sf"/>
</dbReference>
<keyword evidence="6 14" id="KW-0418">Kinase</keyword>
<dbReference type="GO" id="GO:0005737">
    <property type="term" value="C:cytoplasm"/>
    <property type="evidence" value="ECO:0007669"/>
    <property type="project" value="UniProtKB-ARBA"/>
</dbReference>
<dbReference type="InterPro" id="IPR002110">
    <property type="entry name" value="Ankyrin_rpt"/>
</dbReference>
<dbReference type="PANTHER" id="PTHR44329">
    <property type="entry name" value="SERINE/THREONINE-PROTEIN KINASE TNNI3K-RELATED"/>
    <property type="match status" value="1"/>
</dbReference>
<dbReference type="Gene3D" id="3.30.200.20">
    <property type="entry name" value="Phosphorylase Kinase, domain 1"/>
    <property type="match status" value="1"/>
</dbReference>
<dbReference type="InterPro" id="IPR051681">
    <property type="entry name" value="Ser/Thr_Kinases-Pseudokinases"/>
</dbReference>
<dbReference type="PROSITE" id="PS50297">
    <property type="entry name" value="ANK_REP_REGION"/>
    <property type="match status" value="1"/>
</dbReference>
<dbReference type="PANTHER" id="PTHR44329:SF7">
    <property type="entry name" value="OS02G0608500 PROTEIN"/>
    <property type="match status" value="1"/>
</dbReference>
<dbReference type="Pfam" id="PF12796">
    <property type="entry name" value="Ank_2"/>
    <property type="match status" value="1"/>
</dbReference>
<dbReference type="PROSITE" id="PS50088">
    <property type="entry name" value="ANK_REPEAT"/>
    <property type="match status" value="1"/>
</dbReference>
<evidence type="ECO:0000256" key="8">
    <source>
        <dbReference type="ARBA" id="ARBA00023043"/>
    </source>
</evidence>
<evidence type="ECO:0000256" key="3">
    <source>
        <dbReference type="ARBA" id="ARBA00022679"/>
    </source>
</evidence>
<evidence type="ECO:0000256" key="2">
    <source>
        <dbReference type="ARBA" id="ARBA00012513"/>
    </source>
</evidence>
<evidence type="ECO:0000313" key="15">
    <source>
        <dbReference type="Proteomes" id="UP001327560"/>
    </source>
</evidence>
<dbReference type="SUPFAM" id="SSF48403">
    <property type="entry name" value="Ankyrin repeat"/>
    <property type="match status" value="1"/>
</dbReference>
<evidence type="ECO:0000259" key="13">
    <source>
        <dbReference type="PROSITE" id="PS50011"/>
    </source>
</evidence>
<comment type="similarity">
    <text evidence="1">Belongs to the protein kinase superfamily. TKL Ser/Thr protein kinase family.</text>
</comment>
<reference evidence="14 15" key="1">
    <citation type="submission" date="2023-10" db="EMBL/GenBank/DDBJ databases">
        <title>Chromosome-scale genome assembly provides insights into flower coloration mechanisms of Canna indica.</title>
        <authorList>
            <person name="Li C."/>
        </authorList>
    </citation>
    <scope>NUCLEOTIDE SEQUENCE [LARGE SCALE GENOMIC DNA]</scope>
    <source>
        <tissue evidence="14">Flower</tissue>
    </source>
</reference>
<comment type="catalytic activity">
    <reaction evidence="9">
        <text>L-threonyl-[protein] + ATP = O-phospho-L-threonyl-[protein] + ADP + H(+)</text>
        <dbReference type="Rhea" id="RHEA:46608"/>
        <dbReference type="Rhea" id="RHEA-COMP:11060"/>
        <dbReference type="Rhea" id="RHEA-COMP:11605"/>
        <dbReference type="ChEBI" id="CHEBI:15378"/>
        <dbReference type="ChEBI" id="CHEBI:30013"/>
        <dbReference type="ChEBI" id="CHEBI:30616"/>
        <dbReference type="ChEBI" id="CHEBI:61977"/>
        <dbReference type="ChEBI" id="CHEBI:456216"/>
        <dbReference type="EC" id="2.7.11.1"/>
    </reaction>
</comment>
<evidence type="ECO:0000256" key="12">
    <source>
        <dbReference type="SAM" id="MobiDB-lite"/>
    </source>
</evidence>
<keyword evidence="8 11" id="KW-0040">ANK repeat</keyword>
<evidence type="ECO:0000256" key="6">
    <source>
        <dbReference type="ARBA" id="ARBA00022777"/>
    </source>
</evidence>
<feature type="compositionally biased region" description="Basic residues" evidence="12">
    <location>
        <begin position="1"/>
        <end position="11"/>
    </location>
</feature>
<evidence type="ECO:0000256" key="7">
    <source>
        <dbReference type="ARBA" id="ARBA00022840"/>
    </source>
</evidence>
<sequence>MEPAPHVKRGITRQLSGESPRRNGKLAFRRNLSFNPRLSNAIRFNFGRQSSLDPKRGSRSPCEEVLTVPGNLDSTMQLLFLACQGDAKGVEELLKDGVDVNSIDLDGRTALHIAACEGHADVVKMLLSWRVNVDARDRWGSTGAADAKFYGNVEVYNILRARGAKVPKATYRTPMIVSNPKEVPDYELNPGEIQIRRGEEGTYQVAKWNGTRVSVKILEKEGHSDPDSIAAFKHELNLLQKVRHPNVVQFVGAITQHVPMMIVLEHHPKGDLGSYLQKKGRLQPHKLFRFALEIARHVLGMNYLHQCKPDPIIHCDLKPKNILLNCGGQLKVAGFGLVSLTKTLSGKTKLANRKALIDNLSVYMAPEVYRDEILDTSVDIFSFGLILYEMIEGVPAFHPKGPEAAVRIICLEGMRPPFKNKSKSYPPELKELIEECWDPRSVVRPAFSEIVTRLDKIAATCAKQGTWKGTFKLPC</sequence>
<dbReference type="FunFam" id="1.10.510.10:FF:000355">
    <property type="entry name" value="Integrin-linked protein kinase family"/>
    <property type="match status" value="1"/>
</dbReference>
<evidence type="ECO:0000256" key="10">
    <source>
        <dbReference type="ARBA" id="ARBA00048679"/>
    </source>
</evidence>
<dbReference type="SMART" id="SM00248">
    <property type="entry name" value="ANK"/>
    <property type="match status" value="2"/>
</dbReference>
<dbReference type="GO" id="GO:0004674">
    <property type="term" value="F:protein serine/threonine kinase activity"/>
    <property type="evidence" value="ECO:0007669"/>
    <property type="project" value="UniProtKB-EC"/>
</dbReference>
<dbReference type="PROSITE" id="PS50011">
    <property type="entry name" value="PROTEIN_KINASE_DOM"/>
    <property type="match status" value="1"/>
</dbReference>
<feature type="repeat" description="ANK" evidence="11">
    <location>
        <begin position="106"/>
        <end position="138"/>
    </location>
</feature>
<dbReference type="Gene3D" id="1.25.40.20">
    <property type="entry name" value="Ankyrin repeat-containing domain"/>
    <property type="match status" value="1"/>
</dbReference>
<dbReference type="AlphaFoldDB" id="A0AAQ3KVM3"/>
<dbReference type="PROSITE" id="PS00108">
    <property type="entry name" value="PROTEIN_KINASE_ST"/>
    <property type="match status" value="1"/>
</dbReference>
<keyword evidence="7" id="KW-0067">ATP-binding</keyword>
<evidence type="ECO:0000256" key="9">
    <source>
        <dbReference type="ARBA" id="ARBA00047899"/>
    </source>
</evidence>
<dbReference type="GO" id="GO:0005524">
    <property type="term" value="F:ATP binding"/>
    <property type="evidence" value="ECO:0007669"/>
    <property type="project" value="UniProtKB-KW"/>
</dbReference>
<evidence type="ECO:0000313" key="14">
    <source>
        <dbReference type="EMBL" id="WOL15609.1"/>
    </source>
</evidence>
<keyword evidence="15" id="KW-1185">Reference proteome</keyword>
<dbReference type="EMBL" id="CP136897">
    <property type="protein sequence ID" value="WOL15609.1"/>
    <property type="molecule type" value="Genomic_DNA"/>
</dbReference>